<evidence type="ECO:0000313" key="3">
    <source>
        <dbReference type="Proteomes" id="UP000632377"/>
    </source>
</evidence>
<reference evidence="2 3" key="1">
    <citation type="submission" date="2021-01" db="EMBL/GenBank/DDBJ databases">
        <title>Genome public.</title>
        <authorList>
            <person name="Liu C."/>
            <person name="Sun Q."/>
        </authorList>
    </citation>
    <scope>NUCLEOTIDE SEQUENCE [LARGE SCALE GENOMIC DNA]</scope>
    <source>
        <strain evidence="2 3">YIM B02515</strain>
    </source>
</reference>
<gene>
    <name evidence="2" type="ORF">JK636_13670</name>
</gene>
<dbReference type="RefSeq" id="WP_202749558.1">
    <property type="nucleotide sequence ID" value="NZ_JAESWC010000008.1"/>
</dbReference>
<name>A0ABS1TBW3_9CLOT</name>
<evidence type="ECO:0008006" key="4">
    <source>
        <dbReference type="Google" id="ProtNLM"/>
    </source>
</evidence>
<sequence>MKFNNYLNKFLYYFKDCYGFDRLSRDVVILGAVLSLTRYTLGISLVFVAYGIFRICSKNKYKRYQELAKYENIILIIKRKFNISNISIEERRKYKIFKCPNCSQKLRVPRKKGKVVITCKKCGNEFKGRS</sequence>
<dbReference type="Proteomes" id="UP000632377">
    <property type="component" value="Unassembled WGS sequence"/>
</dbReference>
<evidence type="ECO:0000256" key="1">
    <source>
        <dbReference type="SAM" id="Phobius"/>
    </source>
</evidence>
<keyword evidence="3" id="KW-1185">Reference proteome</keyword>
<proteinExistence type="predicted"/>
<organism evidence="2 3">
    <name type="scientific">Clostridium rhizosphaerae</name>
    <dbReference type="NCBI Taxonomy" id="2803861"/>
    <lineage>
        <taxon>Bacteria</taxon>
        <taxon>Bacillati</taxon>
        <taxon>Bacillota</taxon>
        <taxon>Clostridia</taxon>
        <taxon>Eubacteriales</taxon>
        <taxon>Clostridiaceae</taxon>
        <taxon>Clostridium</taxon>
    </lineage>
</organism>
<evidence type="ECO:0000313" key="2">
    <source>
        <dbReference type="EMBL" id="MBL4936805.1"/>
    </source>
</evidence>
<keyword evidence="1" id="KW-1133">Transmembrane helix</keyword>
<keyword evidence="1" id="KW-0472">Membrane</keyword>
<protein>
    <recommendedName>
        <fullName evidence="4">Zn-finger containing protein</fullName>
    </recommendedName>
</protein>
<feature type="transmembrane region" description="Helical" evidence="1">
    <location>
        <begin position="28"/>
        <end position="53"/>
    </location>
</feature>
<dbReference type="EMBL" id="JAESWC010000008">
    <property type="protein sequence ID" value="MBL4936805.1"/>
    <property type="molecule type" value="Genomic_DNA"/>
</dbReference>
<comment type="caution">
    <text evidence="2">The sequence shown here is derived from an EMBL/GenBank/DDBJ whole genome shotgun (WGS) entry which is preliminary data.</text>
</comment>
<keyword evidence="1" id="KW-0812">Transmembrane</keyword>
<accession>A0ABS1TBW3</accession>